<dbReference type="InterPro" id="IPR016024">
    <property type="entry name" value="ARM-type_fold"/>
</dbReference>
<accession>A0A2T0FEY4</accession>
<name>A0A2T0FEY4_9ASCO</name>
<dbReference type="GeneID" id="36514898"/>
<proteinExistence type="predicted"/>
<dbReference type="GO" id="GO:0005634">
    <property type="term" value="C:nucleus"/>
    <property type="evidence" value="ECO:0007669"/>
    <property type="project" value="TreeGrafter"/>
</dbReference>
<evidence type="ECO:0000256" key="1">
    <source>
        <dbReference type="SAM" id="MobiDB-lite"/>
    </source>
</evidence>
<organism evidence="4 5">
    <name type="scientific">Wickerhamiella sorbophila</name>
    <dbReference type="NCBI Taxonomy" id="45607"/>
    <lineage>
        <taxon>Eukaryota</taxon>
        <taxon>Fungi</taxon>
        <taxon>Dikarya</taxon>
        <taxon>Ascomycota</taxon>
        <taxon>Saccharomycotina</taxon>
        <taxon>Dipodascomycetes</taxon>
        <taxon>Dipodascales</taxon>
        <taxon>Trichomonascaceae</taxon>
        <taxon>Wickerhamiella</taxon>
    </lineage>
</organism>
<dbReference type="InterPro" id="IPR056396">
    <property type="entry name" value="HEAT_SCC3-SA"/>
</dbReference>
<evidence type="ECO:0000313" key="4">
    <source>
        <dbReference type="EMBL" id="PRT53529.1"/>
    </source>
</evidence>
<dbReference type="Pfam" id="PF08514">
    <property type="entry name" value="STAG"/>
    <property type="match status" value="1"/>
</dbReference>
<protein>
    <submittedName>
        <fullName evidence="4">Cohesin subunit psc3</fullName>
    </submittedName>
</protein>
<gene>
    <name evidence="4" type="ORF">B9G98_01149</name>
</gene>
<reference evidence="4 5" key="1">
    <citation type="submission" date="2017-04" db="EMBL/GenBank/DDBJ databases">
        <title>Genome sequencing of [Candida] sorbophila.</title>
        <authorList>
            <person name="Ahn J.O."/>
        </authorList>
    </citation>
    <scope>NUCLEOTIDE SEQUENCE [LARGE SCALE GENOMIC DNA]</scope>
    <source>
        <strain evidence="4 5">DS02</strain>
    </source>
</reference>
<dbReference type="InterPro" id="IPR039662">
    <property type="entry name" value="Cohesin_Scc3/SA"/>
</dbReference>
<evidence type="ECO:0000259" key="3">
    <source>
        <dbReference type="Pfam" id="PF24571"/>
    </source>
</evidence>
<dbReference type="PANTHER" id="PTHR11199:SF0">
    <property type="entry name" value="LD34181P-RELATED"/>
    <property type="match status" value="1"/>
</dbReference>
<comment type="caution">
    <text evidence="4">The sequence shown here is derived from an EMBL/GenBank/DDBJ whole genome shotgun (WGS) entry which is preliminary data.</text>
</comment>
<dbReference type="EMBL" id="NDIQ01000001">
    <property type="protein sequence ID" value="PRT53529.1"/>
    <property type="molecule type" value="Genomic_DNA"/>
</dbReference>
<dbReference type="GO" id="GO:0007062">
    <property type="term" value="P:sister chromatid cohesion"/>
    <property type="evidence" value="ECO:0007669"/>
    <property type="project" value="UniProtKB-ARBA"/>
</dbReference>
<dbReference type="GO" id="GO:0000785">
    <property type="term" value="C:chromatin"/>
    <property type="evidence" value="ECO:0007669"/>
    <property type="project" value="TreeGrafter"/>
</dbReference>
<dbReference type="RefSeq" id="XP_024663475.1">
    <property type="nucleotide sequence ID" value="XM_024807707.1"/>
</dbReference>
<sequence length="654" mass="71162">MPRRSHRKVTPIEDDSDYGPSDGSVKSPASTKRRRTETRDVTEAPRKPRLDNPLFDSLADRDTPLEDVVGGTVRMLEYDPNNGLLDLLNLVVKAAGCATSVQLTAPGAAATDLEAATKGYAPAKYPLTSDRDFARRYADFFATMVPELAVGEILGTQDKLVKYLKEFSTLSLRSIRHAASVALFSLACELATVITDLESTLERRTRHVTELQSQLDQIVKLRDMALATTSERVKDVFPPIREIAARALAALDPAQLGGRLLNDEVAAVRLAALKGLVPQTQAQWKRVLEIAQRDVDTRCRKQALKVLVDGPPTLVDKAKQLVFDADASVRIATASLAIEITGQPSANYEKYKLDPAWGVLQELGSLNPTPEVAESMAKAGKFTFKSATSFALYDFSRLSVRPEDKKWADGIQVPHAILPMALGFGRSEWEELQPRGSTSDEKLEKCGNFAAGVLETVPRLLSEYDHDEERLPDAVQIFMLVDLAAVARRGLETAYEEVLAKILRTFADHTTKNMAVTIQQVLAKALDADSPVSAAASAEAQSFYDKLRSSQPPNLLAISSLAPYIDISDMAETDFWATKSEGSVALALALGTFYPTVAAKHAAQHLSTANAVEELLSVYIIASVQQVALPELPKVPLSDVSERTLAAAKAARVI</sequence>
<dbReference type="InterPro" id="IPR013721">
    <property type="entry name" value="STAG"/>
</dbReference>
<feature type="domain" description="STAG" evidence="2">
    <location>
        <begin position="125"/>
        <end position="212"/>
    </location>
</feature>
<evidence type="ECO:0000313" key="5">
    <source>
        <dbReference type="Proteomes" id="UP000238350"/>
    </source>
</evidence>
<dbReference type="PANTHER" id="PTHR11199">
    <property type="entry name" value="STROMAL ANTIGEN"/>
    <property type="match status" value="1"/>
</dbReference>
<dbReference type="STRING" id="45607.A0A2T0FEY4"/>
<feature type="compositionally biased region" description="Basic and acidic residues" evidence="1">
    <location>
        <begin position="37"/>
        <end position="50"/>
    </location>
</feature>
<dbReference type="GO" id="GO:0008278">
    <property type="term" value="C:cohesin complex"/>
    <property type="evidence" value="ECO:0007669"/>
    <property type="project" value="TreeGrafter"/>
</dbReference>
<feature type="domain" description="Cohesin subunit SCC3/SA HEAT-repeats" evidence="3">
    <location>
        <begin position="445"/>
        <end position="547"/>
    </location>
</feature>
<evidence type="ECO:0000259" key="2">
    <source>
        <dbReference type="Pfam" id="PF08514"/>
    </source>
</evidence>
<keyword evidence="5" id="KW-1185">Reference proteome</keyword>
<dbReference type="SUPFAM" id="SSF48371">
    <property type="entry name" value="ARM repeat"/>
    <property type="match status" value="1"/>
</dbReference>
<dbReference type="GO" id="GO:0003682">
    <property type="term" value="F:chromatin binding"/>
    <property type="evidence" value="ECO:0007669"/>
    <property type="project" value="TreeGrafter"/>
</dbReference>
<dbReference type="Pfam" id="PF24571">
    <property type="entry name" value="HEAT_SCC3-SA"/>
    <property type="match status" value="1"/>
</dbReference>
<feature type="region of interest" description="Disordered" evidence="1">
    <location>
        <begin position="1"/>
        <end position="58"/>
    </location>
</feature>
<dbReference type="Proteomes" id="UP000238350">
    <property type="component" value="Unassembled WGS sequence"/>
</dbReference>
<dbReference type="AlphaFoldDB" id="A0A2T0FEY4"/>